<dbReference type="Proteomes" id="UP000236723">
    <property type="component" value="Unassembled WGS sequence"/>
</dbReference>
<organism evidence="1 2">
    <name type="scientific">Thermomonospora echinospora</name>
    <dbReference type="NCBI Taxonomy" id="1992"/>
    <lineage>
        <taxon>Bacteria</taxon>
        <taxon>Bacillati</taxon>
        <taxon>Actinomycetota</taxon>
        <taxon>Actinomycetes</taxon>
        <taxon>Streptosporangiales</taxon>
        <taxon>Thermomonosporaceae</taxon>
        <taxon>Thermomonospora</taxon>
    </lineage>
</organism>
<dbReference type="InterPro" id="IPR010581">
    <property type="entry name" value="DUF1152"/>
</dbReference>
<dbReference type="EMBL" id="FNVO01000015">
    <property type="protein sequence ID" value="SEG83206.1"/>
    <property type="molecule type" value="Genomic_DNA"/>
</dbReference>
<sequence length="362" mass="38391">MTRLYVAAGGGGDALAAAIIHAATSSEPAYIATFAWDRLLIDPLPGPRSARDFTGLHRLGEHVTAITPDTRPIPPAGSTLPRLAAEINATLVLLDPTNGATGLRAQLRDLAALLAVPRAEVIDVGGDALAHGDEPGLRSPLADALALSACHDLGIPVGVLIAGPGLDGEIPEPDVLARVGNTMAARLHQADADRYAHVFDWHPSEATALLAAAARGARGTAEVRDSGLPVTLTDHSPNAYRLTLAQALSINTPARAIQHTTSLDQAEEITRTLCGFSEIDYERAKATRNRPATHTTITEDLDRKARAYERDAAARGIDFLTFRRLAEVLGLSATVTGHLRTHLIATRPAHYLPPIWATRPLH</sequence>
<name>A0A1H6DF56_9ACTN</name>
<dbReference type="Pfam" id="PF06626">
    <property type="entry name" value="DUF1152"/>
    <property type="match status" value="1"/>
</dbReference>
<gene>
    <name evidence="1" type="ORF">SAMN04489712_115170</name>
</gene>
<dbReference type="RefSeq" id="WP_200827526.1">
    <property type="nucleotide sequence ID" value="NZ_FNVO01000015.1"/>
</dbReference>
<evidence type="ECO:0000313" key="2">
    <source>
        <dbReference type="Proteomes" id="UP000236723"/>
    </source>
</evidence>
<keyword evidence="2" id="KW-1185">Reference proteome</keyword>
<evidence type="ECO:0008006" key="3">
    <source>
        <dbReference type="Google" id="ProtNLM"/>
    </source>
</evidence>
<proteinExistence type="predicted"/>
<evidence type="ECO:0000313" key="1">
    <source>
        <dbReference type="EMBL" id="SEG83206.1"/>
    </source>
</evidence>
<reference evidence="2" key="1">
    <citation type="submission" date="2016-10" db="EMBL/GenBank/DDBJ databases">
        <authorList>
            <person name="Varghese N."/>
            <person name="Submissions S."/>
        </authorList>
    </citation>
    <scope>NUCLEOTIDE SEQUENCE [LARGE SCALE GENOMIC DNA]</scope>
    <source>
        <strain evidence="2">DSM 43163</strain>
    </source>
</reference>
<protein>
    <recommendedName>
        <fullName evidence="3">DUF1152 domain-containing protein</fullName>
    </recommendedName>
</protein>
<dbReference type="AlphaFoldDB" id="A0A1H6DF56"/>
<accession>A0A1H6DF56</accession>